<dbReference type="OrthoDB" id="21573at2759"/>
<evidence type="ECO:0000256" key="3">
    <source>
        <dbReference type="ARBA" id="ARBA00022917"/>
    </source>
</evidence>
<dbReference type="Gene3D" id="3.30.110.10">
    <property type="entry name" value="Translation initiation factor 3 (IF-3), C-terminal domain"/>
    <property type="match status" value="1"/>
</dbReference>
<keyword evidence="7" id="KW-1185">Reference proteome</keyword>
<dbReference type="InterPro" id="IPR036788">
    <property type="entry name" value="T_IF-3_C_sf"/>
</dbReference>
<keyword evidence="3" id="KW-0648">Protein biosynthesis</keyword>
<feature type="region of interest" description="Disordered" evidence="4">
    <location>
        <begin position="239"/>
        <end position="266"/>
    </location>
</feature>
<dbReference type="InterPro" id="IPR019815">
    <property type="entry name" value="Translation_initiation_fac_3_C"/>
</dbReference>
<dbReference type="EMBL" id="CAICTM010000108">
    <property type="protein sequence ID" value="CAB9501457.1"/>
    <property type="molecule type" value="Genomic_DNA"/>
</dbReference>
<dbReference type="InterPro" id="IPR001288">
    <property type="entry name" value="Translation_initiation_fac_3"/>
</dbReference>
<accession>A0A9N8DES8</accession>
<evidence type="ECO:0000259" key="5">
    <source>
        <dbReference type="Pfam" id="PF00707"/>
    </source>
</evidence>
<protein>
    <submittedName>
        <fullName evidence="6">IF-3 binds to the 30S ribosomal subunit and shifts the equilibrum between 70S ribosomes and their 50S and 30S subunits in favor of the free subunits</fullName>
    </submittedName>
</protein>
<dbReference type="SUPFAM" id="SSF55200">
    <property type="entry name" value="Translation initiation factor IF3, C-terminal domain"/>
    <property type="match status" value="1"/>
</dbReference>
<dbReference type="PANTHER" id="PTHR10938:SF0">
    <property type="entry name" value="TRANSLATION INITIATION FACTOR IF-3, MITOCHONDRIAL"/>
    <property type="match status" value="1"/>
</dbReference>
<dbReference type="GO" id="GO:0043022">
    <property type="term" value="F:ribosome binding"/>
    <property type="evidence" value="ECO:0007669"/>
    <property type="project" value="TreeGrafter"/>
</dbReference>
<dbReference type="AlphaFoldDB" id="A0A9N8DES8"/>
<dbReference type="Gene3D" id="3.10.20.80">
    <property type="entry name" value="Translation initiation factor 3 (IF-3), N-terminal domain"/>
    <property type="match status" value="1"/>
</dbReference>
<comment type="similarity">
    <text evidence="1">Belongs to the IF-3 family.</text>
</comment>
<evidence type="ECO:0000256" key="2">
    <source>
        <dbReference type="ARBA" id="ARBA00022540"/>
    </source>
</evidence>
<dbReference type="PANTHER" id="PTHR10938">
    <property type="entry name" value="TRANSLATION INITIATION FACTOR IF-3"/>
    <property type="match status" value="1"/>
</dbReference>
<proteinExistence type="inferred from homology"/>
<comment type="caution">
    <text evidence="6">The sequence shown here is derived from an EMBL/GenBank/DDBJ whole genome shotgun (WGS) entry which is preliminary data.</text>
</comment>
<evidence type="ECO:0000313" key="7">
    <source>
        <dbReference type="Proteomes" id="UP001153069"/>
    </source>
</evidence>
<organism evidence="6 7">
    <name type="scientific">Seminavis robusta</name>
    <dbReference type="NCBI Taxonomy" id="568900"/>
    <lineage>
        <taxon>Eukaryota</taxon>
        <taxon>Sar</taxon>
        <taxon>Stramenopiles</taxon>
        <taxon>Ochrophyta</taxon>
        <taxon>Bacillariophyta</taxon>
        <taxon>Bacillariophyceae</taxon>
        <taxon>Bacillariophycidae</taxon>
        <taxon>Naviculales</taxon>
        <taxon>Naviculaceae</taxon>
        <taxon>Seminavis</taxon>
    </lineage>
</organism>
<dbReference type="NCBIfam" id="TIGR00168">
    <property type="entry name" value="infC"/>
    <property type="match status" value="1"/>
</dbReference>
<dbReference type="InterPro" id="IPR036787">
    <property type="entry name" value="T_IF-3_N_sf"/>
</dbReference>
<feature type="domain" description="Translation initiation factor 3 C-terminal" evidence="5">
    <location>
        <begin position="173"/>
        <end position="251"/>
    </location>
</feature>
<gene>
    <name evidence="6" type="ORF">SEMRO_109_G054560.1</name>
</gene>
<dbReference type="Pfam" id="PF00707">
    <property type="entry name" value="IF3_C"/>
    <property type="match status" value="1"/>
</dbReference>
<dbReference type="GO" id="GO:0032790">
    <property type="term" value="P:ribosome disassembly"/>
    <property type="evidence" value="ECO:0007669"/>
    <property type="project" value="TreeGrafter"/>
</dbReference>
<keyword evidence="2" id="KW-0396">Initiation factor</keyword>
<dbReference type="GO" id="GO:0003743">
    <property type="term" value="F:translation initiation factor activity"/>
    <property type="evidence" value="ECO:0007669"/>
    <property type="project" value="UniProtKB-KW"/>
</dbReference>
<evidence type="ECO:0000256" key="4">
    <source>
        <dbReference type="SAM" id="MobiDB-lite"/>
    </source>
</evidence>
<evidence type="ECO:0000313" key="6">
    <source>
        <dbReference type="EMBL" id="CAB9501457.1"/>
    </source>
</evidence>
<evidence type="ECO:0000256" key="1">
    <source>
        <dbReference type="ARBA" id="ARBA00005439"/>
    </source>
</evidence>
<name>A0A9N8DES8_9STRA</name>
<dbReference type="Proteomes" id="UP001153069">
    <property type="component" value="Unassembled WGS sequence"/>
</dbReference>
<sequence>MQLPTATSYLIQSNNLLSISRRSLHTNSALFSVWESTVSNYHEATAITTMTTRGMTIKRKKARPKTKESQENLPLMNERLVKAIMKKSRASDPKSVKLRLVVEMGGDTPPTSQETTLSGAITISVDHGLDLVEINLNGLDLPVVRAVQYEAKMYRANKEKAAKVKANADSSIVKEFRFRAKTADHDLQRKLGRVQEALEKGQRCKLSCTCASRMIRNNQEPLGAAAVIDRILQELESVGDPVSPPTVNKEKTHGTVTIAPKQKKKG</sequence>
<reference evidence="6" key="1">
    <citation type="submission" date="2020-06" db="EMBL/GenBank/DDBJ databases">
        <authorList>
            <consortium name="Plant Systems Biology data submission"/>
        </authorList>
    </citation>
    <scope>NUCLEOTIDE SEQUENCE</scope>
    <source>
        <strain evidence="6">D6</strain>
    </source>
</reference>